<sequence length="90" mass="10081">MLKDLLNNPYFSIVFSFIVGLGLVSIIRPACKGAECDSVKAPNPADWNGKVYEMASKCYEYTIKTVDCPKTGSIESFKDTYPYRQSVLRS</sequence>
<keyword evidence="1" id="KW-0812">Transmembrane</keyword>
<protein>
    <submittedName>
        <fullName evidence="2">Uncharacterized protein</fullName>
    </submittedName>
</protein>
<organism evidence="2">
    <name type="scientific">viral metagenome</name>
    <dbReference type="NCBI Taxonomy" id="1070528"/>
    <lineage>
        <taxon>unclassified sequences</taxon>
        <taxon>metagenomes</taxon>
        <taxon>organismal metagenomes</taxon>
    </lineage>
</organism>
<keyword evidence="1" id="KW-1133">Transmembrane helix</keyword>
<dbReference type="EMBL" id="MN740758">
    <property type="protein sequence ID" value="QHS81436.1"/>
    <property type="molecule type" value="Genomic_DNA"/>
</dbReference>
<proteinExistence type="predicted"/>
<name>A0A6C0APA7_9ZZZZ</name>
<dbReference type="AlphaFoldDB" id="A0A6C0APA7"/>
<evidence type="ECO:0000256" key="1">
    <source>
        <dbReference type="SAM" id="Phobius"/>
    </source>
</evidence>
<keyword evidence="1" id="KW-0472">Membrane</keyword>
<accession>A0A6C0APA7</accession>
<feature type="transmembrane region" description="Helical" evidence="1">
    <location>
        <begin position="12"/>
        <end position="31"/>
    </location>
</feature>
<reference evidence="2" key="1">
    <citation type="journal article" date="2020" name="Nature">
        <title>Giant virus diversity and host interactions through global metagenomics.</title>
        <authorList>
            <person name="Schulz F."/>
            <person name="Roux S."/>
            <person name="Paez-Espino D."/>
            <person name="Jungbluth S."/>
            <person name="Walsh D.A."/>
            <person name="Denef V.J."/>
            <person name="McMahon K.D."/>
            <person name="Konstantinidis K.T."/>
            <person name="Eloe-Fadrosh E.A."/>
            <person name="Kyrpides N.C."/>
            <person name="Woyke T."/>
        </authorList>
    </citation>
    <scope>NUCLEOTIDE SEQUENCE</scope>
    <source>
        <strain evidence="2">GVMAG-S-1101164-72</strain>
    </source>
</reference>
<evidence type="ECO:0000313" key="2">
    <source>
        <dbReference type="EMBL" id="QHS81436.1"/>
    </source>
</evidence>